<evidence type="ECO:0000256" key="1">
    <source>
        <dbReference type="SAM" id="MobiDB-lite"/>
    </source>
</evidence>
<sequence length="129" mass="14541">MLETDDEELQANSRPATTIRSYGMDLLRWWRFLSGWGVAWDRVSRRDARDFARWMQIASKGSRVHWRHPASGEGPSEALKRPAAGVPNPGATFTIGDAVFVRTKNATTAGTRDDQGTLRHFSQAEHRAF</sequence>
<evidence type="ECO:0000313" key="4">
    <source>
        <dbReference type="Proteomes" id="UP001612415"/>
    </source>
</evidence>
<feature type="region of interest" description="Disordered" evidence="1">
    <location>
        <begin position="64"/>
        <end position="89"/>
    </location>
</feature>
<accession>A0ABW7YGP7</accession>
<protein>
    <submittedName>
        <fullName evidence="3">Site-specific integrase</fullName>
    </submittedName>
</protein>
<dbReference type="InterPro" id="IPR004107">
    <property type="entry name" value="Integrase_SAM-like_N"/>
</dbReference>
<evidence type="ECO:0000313" key="3">
    <source>
        <dbReference type="EMBL" id="MFI5681552.1"/>
    </source>
</evidence>
<comment type="caution">
    <text evidence="3">The sequence shown here is derived from an EMBL/GenBank/DDBJ whole genome shotgun (WGS) entry which is preliminary data.</text>
</comment>
<feature type="domain" description="Integrase SAM-like N-terminal" evidence="2">
    <location>
        <begin position="14"/>
        <end position="56"/>
    </location>
</feature>
<reference evidence="3 4" key="1">
    <citation type="submission" date="2024-10" db="EMBL/GenBank/DDBJ databases">
        <title>The Natural Products Discovery Center: Release of the First 8490 Sequenced Strains for Exploring Actinobacteria Biosynthetic Diversity.</title>
        <authorList>
            <person name="Kalkreuter E."/>
            <person name="Kautsar S.A."/>
            <person name="Yang D."/>
            <person name="Bader C.D."/>
            <person name="Teijaro C.N."/>
            <person name="Fluegel L."/>
            <person name="Davis C.M."/>
            <person name="Simpson J.R."/>
            <person name="Lauterbach L."/>
            <person name="Steele A.D."/>
            <person name="Gui C."/>
            <person name="Meng S."/>
            <person name="Li G."/>
            <person name="Viehrig K."/>
            <person name="Ye F."/>
            <person name="Su P."/>
            <person name="Kiefer A.F."/>
            <person name="Nichols A."/>
            <person name="Cepeda A.J."/>
            <person name="Yan W."/>
            <person name="Fan B."/>
            <person name="Jiang Y."/>
            <person name="Adhikari A."/>
            <person name="Zheng C.-J."/>
            <person name="Schuster L."/>
            <person name="Cowan T.M."/>
            <person name="Smanski M.J."/>
            <person name="Chevrette M.G."/>
            <person name="De Carvalho L.P.S."/>
            <person name="Shen B."/>
        </authorList>
    </citation>
    <scope>NUCLEOTIDE SEQUENCE [LARGE SCALE GENOMIC DNA]</scope>
    <source>
        <strain evidence="3 4">NPDC051599</strain>
    </source>
</reference>
<evidence type="ECO:0000259" key="2">
    <source>
        <dbReference type="Pfam" id="PF02899"/>
    </source>
</evidence>
<dbReference type="Pfam" id="PF02899">
    <property type="entry name" value="Phage_int_SAM_1"/>
    <property type="match status" value="1"/>
</dbReference>
<organism evidence="3 4">
    <name type="scientific">Streptomyces cellulosae</name>
    <dbReference type="NCBI Taxonomy" id="1968"/>
    <lineage>
        <taxon>Bacteria</taxon>
        <taxon>Bacillati</taxon>
        <taxon>Actinomycetota</taxon>
        <taxon>Actinomycetes</taxon>
        <taxon>Kitasatosporales</taxon>
        <taxon>Streptomycetaceae</taxon>
        <taxon>Streptomyces</taxon>
    </lineage>
</organism>
<dbReference type="EMBL" id="JBITDC010000030">
    <property type="protein sequence ID" value="MFI5681552.1"/>
    <property type="molecule type" value="Genomic_DNA"/>
</dbReference>
<dbReference type="Proteomes" id="UP001612415">
    <property type="component" value="Unassembled WGS sequence"/>
</dbReference>
<dbReference type="RefSeq" id="WP_398662312.1">
    <property type="nucleotide sequence ID" value="NZ_JBITDC010000030.1"/>
</dbReference>
<proteinExistence type="predicted"/>
<gene>
    <name evidence="3" type="ORF">ACIA8P_44340</name>
</gene>
<keyword evidence="4" id="KW-1185">Reference proteome</keyword>
<name>A0ABW7YGP7_STRCE</name>